<evidence type="ECO:0008006" key="3">
    <source>
        <dbReference type="Google" id="ProtNLM"/>
    </source>
</evidence>
<keyword evidence="2" id="KW-1185">Reference proteome</keyword>
<accession>F9ZLU6</accession>
<dbReference type="STRING" id="990288.Atc_0779"/>
<gene>
    <name evidence="1" type="ordered locus">Atc_0779</name>
</gene>
<dbReference type="HOGENOM" id="CLU_2244076_0_0_6"/>
<dbReference type="Proteomes" id="UP000006135">
    <property type="component" value="Chromosome"/>
</dbReference>
<reference evidence="1 2" key="1">
    <citation type="journal article" date="2011" name="J. Genet. Genomics">
        <title>Unraveling the Acidithiobacillus caldus complete genome and its central metabolisms for carbon assimilation.</title>
        <authorList>
            <person name="You X.Y."/>
            <person name="Guo X."/>
            <person name="Zheng H.J."/>
            <person name="Zhang M.J."/>
            <person name="Liu L.J."/>
            <person name="Zhu Y.Q."/>
            <person name="Zhu B."/>
            <person name="Wang S.Y."/>
            <person name="Zhao G.P."/>
            <person name="Poetsch A."/>
            <person name="Jiang C.Y."/>
            <person name="Liu S.J."/>
        </authorList>
    </citation>
    <scope>NUCLEOTIDE SEQUENCE [LARGE SCALE GENOMIC DNA]</scope>
    <source>
        <strain evidence="1 2">SM-1</strain>
    </source>
</reference>
<sequence>MDQGKEVRPRRVDHWRATVEEQANSGLSVREFCASRGFALSQFYYWRRCLTATEQLRHGADPEAGTLSAFVEVDWGRWARARGMPPLEIRLDLGGGCTLTLRRG</sequence>
<dbReference type="AlphaFoldDB" id="F9ZLU6"/>
<dbReference type="GeneID" id="92930800"/>
<protein>
    <recommendedName>
        <fullName evidence="3">Transposase</fullName>
    </recommendedName>
</protein>
<dbReference type="KEGG" id="acu:Atc_0779"/>
<name>F9ZLU6_ACICS</name>
<organism evidence="1 2">
    <name type="scientific">Acidithiobacillus caldus (strain SM-1)</name>
    <dbReference type="NCBI Taxonomy" id="990288"/>
    <lineage>
        <taxon>Bacteria</taxon>
        <taxon>Pseudomonadati</taxon>
        <taxon>Pseudomonadota</taxon>
        <taxon>Acidithiobacillia</taxon>
        <taxon>Acidithiobacillales</taxon>
        <taxon>Acidithiobacillaceae</taxon>
        <taxon>Acidithiobacillus</taxon>
    </lineage>
</organism>
<dbReference type="OrthoDB" id="5769209at2"/>
<dbReference type="RefSeq" id="WP_014002483.1">
    <property type="nucleotide sequence ID" value="NC_015850.1"/>
</dbReference>
<evidence type="ECO:0000313" key="1">
    <source>
        <dbReference type="EMBL" id="AEK57428.1"/>
    </source>
</evidence>
<dbReference type="EMBL" id="CP002573">
    <property type="protein sequence ID" value="AEK57428.1"/>
    <property type="molecule type" value="Genomic_DNA"/>
</dbReference>
<proteinExistence type="predicted"/>
<dbReference type="NCBIfam" id="NF047593">
    <property type="entry name" value="IS66_ISAeme5_TnpA"/>
    <property type="match status" value="1"/>
</dbReference>
<evidence type="ECO:0000313" key="2">
    <source>
        <dbReference type="Proteomes" id="UP000006135"/>
    </source>
</evidence>